<dbReference type="Proteomes" id="UP000027195">
    <property type="component" value="Unassembled WGS sequence"/>
</dbReference>
<keyword evidence="2" id="KW-1185">Reference proteome</keyword>
<dbReference type="HOGENOM" id="CLU_096542_0_0_1"/>
<dbReference type="EMBL" id="KL198029">
    <property type="protein sequence ID" value="KDQ16109.1"/>
    <property type="molecule type" value="Genomic_DNA"/>
</dbReference>
<dbReference type="AlphaFoldDB" id="A0A067MKM6"/>
<evidence type="ECO:0000313" key="1">
    <source>
        <dbReference type="EMBL" id="KDQ16109.1"/>
    </source>
</evidence>
<organism evidence="1 2">
    <name type="scientific">Botryobasidium botryosum (strain FD-172 SS1)</name>
    <dbReference type="NCBI Taxonomy" id="930990"/>
    <lineage>
        <taxon>Eukaryota</taxon>
        <taxon>Fungi</taxon>
        <taxon>Dikarya</taxon>
        <taxon>Basidiomycota</taxon>
        <taxon>Agaricomycotina</taxon>
        <taxon>Agaricomycetes</taxon>
        <taxon>Cantharellales</taxon>
        <taxon>Botryobasidiaceae</taxon>
        <taxon>Botryobasidium</taxon>
    </lineage>
</organism>
<name>A0A067MKM6_BOTB1</name>
<reference evidence="2" key="1">
    <citation type="journal article" date="2014" name="Proc. Natl. Acad. Sci. U.S.A.">
        <title>Extensive sampling of basidiomycete genomes demonstrates inadequacy of the white-rot/brown-rot paradigm for wood decay fungi.</title>
        <authorList>
            <person name="Riley R."/>
            <person name="Salamov A.A."/>
            <person name="Brown D.W."/>
            <person name="Nagy L.G."/>
            <person name="Floudas D."/>
            <person name="Held B.W."/>
            <person name="Levasseur A."/>
            <person name="Lombard V."/>
            <person name="Morin E."/>
            <person name="Otillar R."/>
            <person name="Lindquist E.A."/>
            <person name="Sun H."/>
            <person name="LaButti K.M."/>
            <person name="Schmutz J."/>
            <person name="Jabbour D."/>
            <person name="Luo H."/>
            <person name="Baker S.E."/>
            <person name="Pisabarro A.G."/>
            <person name="Walton J.D."/>
            <person name="Blanchette R.A."/>
            <person name="Henrissat B."/>
            <person name="Martin F."/>
            <person name="Cullen D."/>
            <person name="Hibbett D.S."/>
            <person name="Grigoriev I.V."/>
        </authorList>
    </citation>
    <scope>NUCLEOTIDE SEQUENCE [LARGE SCALE GENOMIC DNA]</scope>
    <source>
        <strain evidence="2">FD-172 SS1</strain>
    </source>
</reference>
<protein>
    <submittedName>
        <fullName evidence="1">Uncharacterized protein</fullName>
    </submittedName>
</protein>
<sequence length="193" mass="22449">MASLDPRDHYKIDRATVDVEALAQRQARYLKIHAEEAHWHRRVARLGYAVSAFTVFVEYKVNLALRHHPDLMNKVDVRAYQIFDDWARGDFARKFDLRIPPSVAASPTTQRLPSSLKRIKPADISRLIKNPRSMLDMKFFHNVGRSKGVWKLQSFQPNKSGGVEYKVEFERAFPVSLDEKGIRLFLTRSRISR</sequence>
<evidence type="ECO:0000313" key="2">
    <source>
        <dbReference type="Proteomes" id="UP000027195"/>
    </source>
</evidence>
<accession>A0A067MKM6</accession>
<gene>
    <name evidence="1" type="ORF">BOTBODRAFT_173388</name>
</gene>
<dbReference type="InParanoid" id="A0A067MKM6"/>
<proteinExistence type="predicted"/>